<sequence>MNAAPRLTFYPDSRPGIRRERRGRGFSYIAPDGTRIDAAAERARIAALAVPPAYENVWICPRDDGHLQATGRDTRARKQYRYHPDWRAFREAQKYDQLACFGAALPALRRHIRRTLRQAEPGDQAFAIAAILALIDRASLRVGSPGYAKENRTFGATTLRHRHLTLDGDEIKLTYRAKGGLLVRKTLKDASLNRTLARLDDLPGPELASWIDEGGTARAVTAGEVNAFLAAQTGTEGLTAKSFRTWNGSAAALEIAVKEENLTIKAMTEAAAERLANTPAIARKSYIHPEVIALTETPWDDRRALLQAPAERGLRKAEAALLRLLEHGA</sequence>
<dbReference type="InterPro" id="IPR049331">
    <property type="entry name" value="Top1B_N_bact"/>
</dbReference>
<dbReference type="SUPFAM" id="SSF56349">
    <property type="entry name" value="DNA breaking-rejoining enzymes"/>
    <property type="match status" value="1"/>
</dbReference>
<evidence type="ECO:0000256" key="3">
    <source>
        <dbReference type="ARBA" id="ARBA00012891"/>
    </source>
</evidence>
<name>A0ABX7FDI4_9RHOB</name>
<dbReference type="SUPFAM" id="SSF55869">
    <property type="entry name" value="DNA topoisomerase I domain"/>
    <property type="match status" value="1"/>
</dbReference>
<dbReference type="RefSeq" id="WP_023849572.1">
    <property type="nucleotide sequence ID" value="NZ_CP047166.1"/>
</dbReference>
<dbReference type="PROSITE" id="PS52038">
    <property type="entry name" value="TOPO_IB_2"/>
    <property type="match status" value="1"/>
</dbReference>
<keyword evidence="10" id="KW-1185">Reference proteome</keyword>
<gene>
    <name evidence="9" type="ORF">GQA70_15800</name>
</gene>
<dbReference type="InterPro" id="IPR001631">
    <property type="entry name" value="TopoI"/>
</dbReference>
<feature type="domain" description="DNA topoisomerase I catalytic core eukaryotic-type" evidence="7">
    <location>
        <begin position="86"/>
        <end position="256"/>
    </location>
</feature>
<evidence type="ECO:0000256" key="2">
    <source>
        <dbReference type="ARBA" id="ARBA00006645"/>
    </source>
</evidence>
<accession>A0ABX7FDI4</accession>
<dbReference type="Proteomes" id="UP000596387">
    <property type="component" value="Chromosome"/>
</dbReference>
<dbReference type="Gene3D" id="1.10.132.120">
    <property type="match status" value="1"/>
</dbReference>
<feature type="domain" description="DNA topoisomerase IB N-terminal" evidence="8">
    <location>
        <begin position="25"/>
        <end position="73"/>
    </location>
</feature>
<dbReference type="Gene3D" id="3.90.15.10">
    <property type="entry name" value="Topoisomerase I, Chain A, domain 3"/>
    <property type="match status" value="1"/>
</dbReference>
<comment type="similarity">
    <text evidence="2">Belongs to the type IB topoisomerase family.</text>
</comment>
<evidence type="ECO:0000256" key="6">
    <source>
        <dbReference type="ARBA" id="ARBA00023235"/>
    </source>
</evidence>
<dbReference type="Pfam" id="PF21338">
    <property type="entry name" value="Top1B_N_bact"/>
    <property type="match status" value="1"/>
</dbReference>
<reference evidence="9 10" key="1">
    <citation type="submission" date="2019-12" db="EMBL/GenBank/DDBJ databases">
        <title>Complete Genome Sequence of a Quorum-Sensing Bacterium,Rhodobacteraceae bacterium C31, Isolated from a marine microalgae symbiotic bacteria.</title>
        <authorList>
            <person name="Zhang Y."/>
        </authorList>
    </citation>
    <scope>NUCLEOTIDE SEQUENCE [LARGE SCALE GENOMIC DNA]</scope>
    <source>
        <strain evidence="9 10">C31</strain>
    </source>
</reference>
<evidence type="ECO:0000256" key="4">
    <source>
        <dbReference type="ARBA" id="ARBA00023029"/>
    </source>
</evidence>
<comment type="catalytic activity">
    <reaction evidence="1">
        <text>ATP-independent breakage of single-stranded DNA, followed by passage and rejoining.</text>
        <dbReference type="EC" id="5.6.2.1"/>
    </reaction>
</comment>
<keyword evidence="5" id="KW-0238">DNA-binding</keyword>
<evidence type="ECO:0000259" key="7">
    <source>
        <dbReference type="Pfam" id="PF01028"/>
    </source>
</evidence>
<evidence type="ECO:0000313" key="10">
    <source>
        <dbReference type="Proteomes" id="UP000596387"/>
    </source>
</evidence>
<dbReference type="Pfam" id="PF01028">
    <property type="entry name" value="Topoisom_I"/>
    <property type="match status" value="1"/>
</dbReference>
<evidence type="ECO:0000256" key="5">
    <source>
        <dbReference type="ARBA" id="ARBA00023125"/>
    </source>
</evidence>
<keyword evidence="4" id="KW-0799">Topoisomerase</keyword>
<dbReference type="EMBL" id="CP047166">
    <property type="protein sequence ID" value="QRF67644.1"/>
    <property type="molecule type" value="Genomic_DNA"/>
</dbReference>
<protein>
    <recommendedName>
        <fullName evidence="3">DNA topoisomerase</fullName>
        <ecNumber evidence="3">5.6.2.1</ecNumber>
    </recommendedName>
</protein>
<proteinExistence type="inferred from homology"/>
<keyword evidence="6" id="KW-0413">Isomerase</keyword>
<dbReference type="EC" id="5.6.2.1" evidence="3"/>
<dbReference type="Gene3D" id="3.30.66.10">
    <property type="entry name" value="DNA topoisomerase I domain"/>
    <property type="match status" value="1"/>
</dbReference>
<dbReference type="InterPro" id="IPR013500">
    <property type="entry name" value="TopoI_cat_euk"/>
</dbReference>
<evidence type="ECO:0000259" key="8">
    <source>
        <dbReference type="Pfam" id="PF21338"/>
    </source>
</evidence>
<organism evidence="9 10">
    <name type="scientific">Ponticoccus alexandrii</name>
    <dbReference type="NCBI Taxonomy" id="1943633"/>
    <lineage>
        <taxon>Bacteria</taxon>
        <taxon>Pseudomonadati</taxon>
        <taxon>Pseudomonadota</taxon>
        <taxon>Alphaproteobacteria</taxon>
        <taxon>Rhodobacterales</taxon>
        <taxon>Roseobacteraceae</taxon>
        <taxon>Ponticoccus</taxon>
    </lineage>
</organism>
<evidence type="ECO:0000313" key="9">
    <source>
        <dbReference type="EMBL" id="QRF67644.1"/>
    </source>
</evidence>
<evidence type="ECO:0000256" key="1">
    <source>
        <dbReference type="ARBA" id="ARBA00000213"/>
    </source>
</evidence>
<dbReference type="PRINTS" id="PR00416">
    <property type="entry name" value="EUTPISMRASEI"/>
</dbReference>
<dbReference type="InterPro" id="IPR011010">
    <property type="entry name" value="DNA_brk_join_enz"/>
</dbReference>
<dbReference type="InterPro" id="IPR014711">
    <property type="entry name" value="TopoI_cat_a-hlx-sub_euk"/>
</dbReference>
<dbReference type="InterPro" id="IPR035447">
    <property type="entry name" value="DNA_topo_I_N_sf"/>
</dbReference>